<dbReference type="AlphaFoldDB" id="A0ABD2WVN7"/>
<dbReference type="EMBL" id="JBJJXI010000067">
    <property type="protein sequence ID" value="KAL3397037.1"/>
    <property type="molecule type" value="Genomic_DNA"/>
</dbReference>
<organism evidence="1 2">
    <name type="scientific">Trichogramma kaykai</name>
    <dbReference type="NCBI Taxonomy" id="54128"/>
    <lineage>
        <taxon>Eukaryota</taxon>
        <taxon>Metazoa</taxon>
        <taxon>Ecdysozoa</taxon>
        <taxon>Arthropoda</taxon>
        <taxon>Hexapoda</taxon>
        <taxon>Insecta</taxon>
        <taxon>Pterygota</taxon>
        <taxon>Neoptera</taxon>
        <taxon>Endopterygota</taxon>
        <taxon>Hymenoptera</taxon>
        <taxon>Apocrita</taxon>
        <taxon>Proctotrupomorpha</taxon>
        <taxon>Chalcidoidea</taxon>
        <taxon>Trichogrammatidae</taxon>
        <taxon>Trichogramma</taxon>
    </lineage>
</organism>
<gene>
    <name evidence="1" type="ORF">TKK_009072</name>
</gene>
<dbReference type="Proteomes" id="UP001627154">
    <property type="component" value="Unassembled WGS sequence"/>
</dbReference>
<name>A0ABD2WVN7_9HYME</name>
<accession>A0ABD2WVN7</accession>
<evidence type="ECO:0000313" key="2">
    <source>
        <dbReference type="Proteomes" id="UP001627154"/>
    </source>
</evidence>
<evidence type="ECO:0008006" key="3">
    <source>
        <dbReference type="Google" id="ProtNLM"/>
    </source>
</evidence>
<keyword evidence="2" id="KW-1185">Reference proteome</keyword>
<sequence>MTIMKVLKKYEWLEMSDDIDENWYDDKEFAGKAKESMVIPSLSLYDLIRLRSEEAAKLVTYEDYYKFVQSWALCGSYYDDQKEICCRHLHEKLTKRFFRRWALDPFMDLTRQRLPILCCEMIIEQLKNEDLWHICLAAQGQNIH</sequence>
<proteinExistence type="predicted"/>
<reference evidence="1 2" key="1">
    <citation type="journal article" date="2024" name="bioRxiv">
        <title>A reference genome for Trichogramma kaykai: A tiny desert-dwelling parasitoid wasp with competing sex-ratio distorters.</title>
        <authorList>
            <person name="Culotta J."/>
            <person name="Lindsey A.R."/>
        </authorList>
    </citation>
    <scope>NUCLEOTIDE SEQUENCE [LARGE SCALE GENOMIC DNA]</scope>
    <source>
        <strain evidence="1 2">KSX58</strain>
    </source>
</reference>
<evidence type="ECO:0000313" key="1">
    <source>
        <dbReference type="EMBL" id="KAL3397037.1"/>
    </source>
</evidence>
<comment type="caution">
    <text evidence="1">The sequence shown here is derived from an EMBL/GenBank/DDBJ whole genome shotgun (WGS) entry which is preliminary data.</text>
</comment>
<protein>
    <recommendedName>
        <fullName evidence="3">BACK domain-containing protein</fullName>
    </recommendedName>
</protein>